<organism evidence="1 2">
    <name type="scientific">Minwuia thermotolerans</name>
    <dbReference type="NCBI Taxonomy" id="2056226"/>
    <lineage>
        <taxon>Bacteria</taxon>
        <taxon>Pseudomonadati</taxon>
        <taxon>Pseudomonadota</taxon>
        <taxon>Alphaproteobacteria</taxon>
        <taxon>Minwuiales</taxon>
        <taxon>Minwuiaceae</taxon>
        <taxon>Minwuia</taxon>
    </lineage>
</organism>
<evidence type="ECO:0000313" key="2">
    <source>
        <dbReference type="Proteomes" id="UP000229498"/>
    </source>
</evidence>
<reference evidence="1 2" key="1">
    <citation type="submission" date="2017-11" db="EMBL/GenBank/DDBJ databases">
        <title>Draft genome sequence of Rhizobiales bacterium SY3-13.</title>
        <authorList>
            <person name="Sun C."/>
        </authorList>
    </citation>
    <scope>NUCLEOTIDE SEQUENCE [LARGE SCALE GENOMIC DNA]</scope>
    <source>
        <strain evidence="1 2">SY3-13</strain>
    </source>
</reference>
<dbReference type="Proteomes" id="UP000229498">
    <property type="component" value="Unassembled WGS sequence"/>
</dbReference>
<dbReference type="OrthoDB" id="8520365at2"/>
<name>A0A2M9G590_9PROT</name>
<comment type="caution">
    <text evidence="1">The sequence shown here is derived from an EMBL/GenBank/DDBJ whole genome shotgun (WGS) entry which is preliminary data.</text>
</comment>
<dbReference type="EMBL" id="PHIG01000012">
    <property type="protein sequence ID" value="PJK30885.1"/>
    <property type="molecule type" value="Genomic_DNA"/>
</dbReference>
<keyword evidence="2" id="KW-1185">Reference proteome</keyword>
<dbReference type="RefSeq" id="WP_109792176.1">
    <property type="nucleotide sequence ID" value="NZ_PHIG01000012.1"/>
</dbReference>
<gene>
    <name evidence="1" type="ORF">CVT23_04230</name>
</gene>
<protein>
    <submittedName>
        <fullName evidence="1">Uncharacterized protein</fullName>
    </submittedName>
</protein>
<accession>A0A2M9G590</accession>
<sequence length="335" mass="38848">MAEDKEKPVWERIAELGFADAVESKGFRRVGRTHWRLDGDGIVHHVKLYRGFAIEPGSFRDFLGTFFPGLDKLYERVDAPPLSRRIPYGRALCHRDQTIYDSYYVAEVSRYQTAFPEVPPAQGFWERIKQFWPPQRPDFSSEFFRPLPYWDSRVTEDAGSGAWLTDGANLRDVADVVTSAWADHEGPLLAAGRSLQSYYEHFDRTRWRDARHFDIDRFLMAILADDLITAKEIVADTFERVRHTPSLEEMYASLWKQKGRLASSVDWRRLRQTPQGKEMIRFEAASLAAAPMFEARRALQCCEKFGIELGSKPEIDSAFIEAYERGKRAWYSESR</sequence>
<proteinExistence type="predicted"/>
<dbReference type="AlphaFoldDB" id="A0A2M9G590"/>
<evidence type="ECO:0000313" key="1">
    <source>
        <dbReference type="EMBL" id="PJK30885.1"/>
    </source>
</evidence>